<comment type="caution">
    <text evidence="3">The sequence shown here is derived from an EMBL/GenBank/DDBJ whole genome shotgun (WGS) entry which is preliminary data.</text>
</comment>
<reference evidence="3 4" key="1">
    <citation type="journal article" date="2018" name="PLoS Genet.">
        <title>Population sequencing reveals clonal diversity and ancestral inbreeding in the grapevine cultivar Chardonnay.</title>
        <authorList>
            <person name="Roach M.J."/>
            <person name="Johnson D.L."/>
            <person name="Bohlmann J."/>
            <person name="van Vuuren H.J."/>
            <person name="Jones S.J."/>
            <person name="Pretorius I.S."/>
            <person name="Schmidt S.A."/>
            <person name="Borneman A.R."/>
        </authorList>
    </citation>
    <scope>NUCLEOTIDE SEQUENCE [LARGE SCALE GENOMIC DNA]</scope>
    <source>
        <strain evidence="4">cv. Chardonnay</strain>
        <strain evidence="3">I10V1</strain>
        <tissue evidence="3">Leaf</tissue>
    </source>
</reference>
<evidence type="ECO:0000256" key="1">
    <source>
        <dbReference type="ARBA" id="ARBA00022729"/>
    </source>
</evidence>
<dbReference type="PANTHER" id="PTHR48060">
    <property type="entry name" value="DNA DAMAGE-REPAIR/TOLERATION PROTEIN DRT100"/>
    <property type="match status" value="1"/>
</dbReference>
<dbReference type="EMBL" id="QGNW01001427">
    <property type="protein sequence ID" value="RVW41812.1"/>
    <property type="molecule type" value="Genomic_DNA"/>
</dbReference>
<name>A0A438FM57_VITVI</name>
<dbReference type="PANTHER" id="PTHR48060:SF21">
    <property type="entry name" value="L DOMAIN-LIKE PROTEIN"/>
    <property type="match status" value="1"/>
</dbReference>
<dbReference type="Pfam" id="PF00560">
    <property type="entry name" value="LRR_1"/>
    <property type="match status" value="2"/>
</dbReference>
<evidence type="ECO:0000313" key="3">
    <source>
        <dbReference type="EMBL" id="RVW61077.1"/>
    </source>
</evidence>
<evidence type="ECO:0000313" key="4">
    <source>
        <dbReference type="Proteomes" id="UP000288805"/>
    </source>
</evidence>
<dbReference type="SUPFAM" id="SSF52058">
    <property type="entry name" value="L domain-like"/>
    <property type="match status" value="1"/>
</dbReference>
<protein>
    <submittedName>
        <fullName evidence="3">Uncharacterized protein</fullName>
    </submittedName>
</protein>
<gene>
    <name evidence="3" type="ORF">CK203_045803</name>
    <name evidence="2" type="ORF">CK203_112763</name>
</gene>
<accession>A0A438FM57</accession>
<dbReference type="Gene3D" id="3.80.10.10">
    <property type="entry name" value="Ribonuclease Inhibitor"/>
    <property type="match status" value="1"/>
</dbReference>
<dbReference type="InterPro" id="IPR032675">
    <property type="entry name" value="LRR_dom_sf"/>
</dbReference>
<sequence>MSKLLILRLGQNNLTGVIPFTLGNLSSLQQLSMAFNHLEGGIPHDLRTLMGILTNNLSANALPDKLRFSSNRGYPIYFGKPLISSTAFNGVQSFGGGYST</sequence>
<dbReference type="Proteomes" id="UP000288805">
    <property type="component" value="Unassembled WGS sequence"/>
</dbReference>
<organism evidence="3 4">
    <name type="scientific">Vitis vinifera</name>
    <name type="common">Grape</name>
    <dbReference type="NCBI Taxonomy" id="29760"/>
    <lineage>
        <taxon>Eukaryota</taxon>
        <taxon>Viridiplantae</taxon>
        <taxon>Streptophyta</taxon>
        <taxon>Embryophyta</taxon>
        <taxon>Tracheophyta</taxon>
        <taxon>Spermatophyta</taxon>
        <taxon>Magnoliopsida</taxon>
        <taxon>eudicotyledons</taxon>
        <taxon>Gunneridae</taxon>
        <taxon>Pentapetalae</taxon>
        <taxon>rosids</taxon>
        <taxon>Vitales</taxon>
        <taxon>Vitaceae</taxon>
        <taxon>Viteae</taxon>
        <taxon>Vitis</taxon>
    </lineage>
</organism>
<dbReference type="InterPro" id="IPR053211">
    <property type="entry name" value="DNA_repair-toleration"/>
</dbReference>
<keyword evidence="1" id="KW-0732">Signal</keyword>
<dbReference type="InterPro" id="IPR001611">
    <property type="entry name" value="Leu-rich_rpt"/>
</dbReference>
<evidence type="ECO:0000313" key="2">
    <source>
        <dbReference type="EMBL" id="RVW41812.1"/>
    </source>
</evidence>
<dbReference type="EMBL" id="QGNW01000843">
    <property type="protein sequence ID" value="RVW61077.1"/>
    <property type="molecule type" value="Genomic_DNA"/>
</dbReference>
<proteinExistence type="predicted"/>
<dbReference type="AlphaFoldDB" id="A0A438FM57"/>